<keyword evidence="2" id="KW-0805">Transcription regulation</keyword>
<evidence type="ECO:0000313" key="5">
    <source>
        <dbReference type="EMBL" id="SDJ92336.1"/>
    </source>
</evidence>
<sequence length="519" mass="61090">MVVTQFDLKLANYVQDKGKIDFKACEELFGKSESTLKRSIYTLNEYIPDHLRFSISHHEIRTNMTYADFSALCQRLDMNDYSPSLEERLSLIVCFGLLDGIVNMTELYARLNLSLSTKKKDRKELGFLLQQNGIEVVNRHRKGVSFEGNERFLRMIAARNLLSVIELKKNDDYVPRQANTPVQTLLYELVEHYLTAYHDKVKDKLCDFFGPDARLVDYPSKKFIYLHMMISLIRIEKGYTIKEIIEDMPEVASNYLLPVQEDSDYLDYLIASLNYKEPLHFPFNSQLKRLTEELINVIEEKNQVQFYTYDSIYNELYAYFYKCLIKNKLAYYFYDDKLDNTKTVFPKLYEQVKRTVSTWETDDGCELTDHQISVVCLILERFIIKNRVAGQNNRRVVIITNSSVEKVSFFLEVLSQHVNYEMVSYLTINELYRLEEMKFDAILTFSNRITVLLSELGWESIKINFYLTSDDIKRLLDHGFTSSRNKKLLAEEVVRQLETRSDTMDRTTYLQTAFPDIMI</sequence>
<dbReference type="RefSeq" id="WP_091265317.1">
    <property type="nucleotide sequence ID" value="NZ_FNFK01000007.1"/>
</dbReference>
<gene>
    <name evidence="5" type="ORF">SAMN04488098_100740</name>
</gene>
<dbReference type="PROSITE" id="PS51372">
    <property type="entry name" value="PRD_2"/>
    <property type="match status" value="1"/>
</dbReference>
<dbReference type="InterPro" id="IPR050661">
    <property type="entry name" value="BglG_antiterminators"/>
</dbReference>
<dbReference type="InterPro" id="IPR011608">
    <property type="entry name" value="PRD"/>
</dbReference>
<evidence type="ECO:0000256" key="2">
    <source>
        <dbReference type="ARBA" id="ARBA00023015"/>
    </source>
</evidence>
<dbReference type="EMBL" id="FNFK01000007">
    <property type="protein sequence ID" value="SDJ92336.1"/>
    <property type="molecule type" value="Genomic_DNA"/>
</dbReference>
<dbReference type="Pfam" id="PF00874">
    <property type="entry name" value="PRD"/>
    <property type="match status" value="1"/>
</dbReference>
<proteinExistence type="predicted"/>
<reference evidence="6" key="1">
    <citation type="submission" date="2016-10" db="EMBL/GenBank/DDBJ databases">
        <authorList>
            <person name="Varghese N."/>
            <person name="Submissions S."/>
        </authorList>
    </citation>
    <scope>NUCLEOTIDE SEQUENCE [LARGE SCALE GENOMIC DNA]</scope>
    <source>
        <strain evidence="6">DSM 19181</strain>
    </source>
</reference>
<dbReference type="SUPFAM" id="SSF63520">
    <property type="entry name" value="PTS-regulatory domain, PRD"/>
    <property type="match status" value="1"/>
</dbReference>
<dbReference type="PANTHER" id="PTHR30185:SF18">
    <property type="entry name" value="TRANSCRIPTIONAL REGULATOR MTLR"/>
    <property type="match status" value="1"/>
</dbReference>
<evidence type="ECO:0000313" key="6">
    <source>
        <dbReference type="Proteomes" id="UP000199433"/>
    </source>
</evidence>
<dbReference type="GO" id="GO:0006355">
    <property type="term" value="P:regulation of DNA-templated transcription"/>
    <property type="evidence" value="ECO:0007669"/>
    <property type="project" value="InterPro"/>
</dbReference>
<accession>A0A1G8XPG6</accession>
<dbReference type="InterPro" id="IPR036634">
    <property type="entry name" value="PRD_sf"/>
</dbReference>
<evidence type="ECO:0000259" key="4">
    <source>
        <dbReference type="PROSITE" id="PS51372"/>
    </source>
</evidence>
<dbReference type="PANTHER" id="PTHR30185">
    <property type="entry name" value="CRYPTIC BETA-GLUCOSIDE BGL OPERON ANTITERMINATOR"/>
    <property type="match status" value="1"/>
</dbReference>
<dbReference type="Proteomes" id="UP000199433">
    <property type="component" value="Unassembled WGS sequence"/>
</dbReference>
<keyword evidence="1" id="KW-0677">Repeat</keyword>
<name>A0A1G8XPG6_9LACT</name>
<keyword evidence="3" id="KW-0804">Transcription</keyword>
<dbReference type="AlphaFoldDB" id="A0A1G8XPG6"/>
<keyword evidence="6" id="KW-1185">Reference proteome</keyword>
<organism evidence="5 6">
    <name type="scientific">Alkalibacterium thalassium</name>
    <dbReference type="NCBI Taxonomy" id="426701"/>
    <lineage>
        <taxon>Bacteria</taxon>
        <taxon>Bacillati</taxon>
        <taxon>Bacillota</taxon>
        <taxon>Bacilli</taxon>
        <taxon>Lactobacillales</taxon>
        <taxon>Carnobacteriaceae</taxon>
        <taxon>Alkalibacterium</taxon>
    </lineage>
</organism>
<feature type="domain" description="PRD" evidence="4">
    <location>
        <begin position="282"/>
        <end position="389"/>
    </location>
</feature>
<protein>
    <submittedName>
        <fullName evidence="5">Transcriptional antiterminator</fullName>
    </submittedName>
</protein>
<dbReference type="STRING" id="426701.SAMN04488098_100740"/>
<evidence type="ECO:0000256" key="1">
    <source>
        <dbReference type="ARBA" id="ARBA00022737"/>
    </source>
</evidence>
<evidence type="ECO:0000256" key="3">
    <source>
        <dbReference type="ARBA" id="ARBA00023163"/>
    </source>
</evidence>